<evidence type="ECO:0000256" key="1">
    <source>
        <dbReference type="SAM" id="MobiDB-lite"/>
    </source>
</evidence>
<dbReference type="AlphaFoldDB" id="A0A427B194"/>
<reference evidence="2 3" key="1">
    <citation type="journal article" date="2014" name="Agronomy (Basel)">
        <title>A Draft Genome Sequence for Ensete ventricosum, the Drought-Tolerant Tree Against Hunger.</title>
        <authorList>
            <person name="Harrison J."/>
            <person name="Moore K.A."/>
            <person name="Paszkiewicz K."/>
            <person name="Jones T."/>
            <person name="Grant M."/>
            <person name="Ambacheew D."/>
            <person name="Muzemil S."/>
            <person name="Studholme D.J."/>
        </authorList>
    </citation>
    <scope>NUCLEOTIDE SEQUENCE [LARGE SCALE GENOMIC DNA]</scope>
</reference>
<organism evidence="2 3">
    <name type="scientific">Ensete ventricosum</name>
    <name type="common">Abyssinian banana</name>
    <name type="synonym">Musa ensete</name>
    <dbReference type="NCBI Taxonomy" id="4639"/>
    <lineage>
        <taxon>Eukaryota</taxon>
        <taxon>Viridiplantae</taxon>
        <taxon>Streptophyta</taxon>
        <taxon>Embryophyta</taxon>
        <taxon>Tracheophyta</taxon>
        <taxon>Spermatophyta</taxon>
        <taxon>Magnoliopsida</taxon>
        <taxon>Liliopsida</taxon>
        <taxon>Zingiberales</taxon>
        <taxon>Musaceae</taxon>
        <taxon>Ensete</taxon>
    </lineage>
</organism>
<comment type="caution">
    <text evidence="2">The sequence shown here is derived from an EMBL/GenBank/DDBJ whole genome shotgun (WGS) entry which is preliminary data.</text>
</comment>
<sequence length="234" mass="25167">MPSTAPVVPSASPSTNPLSPSPPSLIMPSSASISCPQQSLVDLLQRAAIYRCTTLLPVATYHLLFSAATSAPLFSMTIFKPLPFLHHRRCFLPPNHVNGVELRCRLDLFSSECATPPMSVGVETSCVDLCSLGSPRRKAREAPPMPKLEGIPNDPLGRVKFGVVGKRESDHGREPILYTCCRSKCFIHVGGELARTPSLTFVVPRNMTETYGGRAAAATWGEGMTRHATLIGVG</sequence>
<gene>
    <name evidence="2" type="ORF">B296_00002790</name>
</gene>
<protein>
    <submittedName>
        <fullName evidence="2">Uncharacterized protein</fullName>
    </submittedName>
</protein>
<proteinExistence type="predicted"/>
<dbReference type="EMBL" id="AMZH03000732">
    <property type="protein sequence ID" value="RRT82250.1"/>
    <property type="molecule type" value="Genomic_DNA"/>
</dbReference>
<dbReference type="Proteomes" id="UP000287651">
    <property type="component" value="Unassembled WGS sequence"/>
</dbReference>
<feature type="region of interest" description="Disordered" evidence="1">
    <location>
        <begin position="1"/>
        <end position="22"/>
    </location>
</feature>
<accession>A0A427B194</accession>
<name>A0A427B194_ENSVE</name>
<evidence type="ECO:0000313" key="3">
    <source>
        <dbReference type="Proteomes" id="UP000287651"/>
    </source>
</evidence>
<feature type="compositionally biased region" description="Low complexity" evidence="1">
    <location>
        <begin position="1"/>
        <end position="18"/>
    </location>
</feature>
<evidence type="ECO:0000313" key="2">
    <source>
        <dbReference type="EMBL" id="RRT82250.1"/>
    </source>
</evidence>